<dbReference type="EMBL" id="BMFO01000001">
    <property type="protein sequence ID" value="GGF88153.1"/>
    <property type="molecule type" value="Genomic_DNA"/>
</dbReference>
<feature type="binding site" evidence="6 9">
    <location>
        <begin position="74"/>
        <end position="81"/>
    </location>
    <ligand>
        <name>substrate</name>
    </ligand>
</feature>
<evidence type="ECO:0000259" key="11">
    <source>
        <dbReference type="PROSITE" id="PS51733"/>
    </source>
</evidence>
<keyword evidence="4 6" id="KW-0012">Acyltransferase</keyword>
<comment type="subcellular location">
    <subcellularLocation>
        <location evidence="6">Cytoplasm</location>
    </subcellularLocation>
</comment>
<comment type="function">
    <text evidence="5 6 7">Catalyzes the transfer of endogenously produced octanoic acid from octanoyl-acyl-carrier-protein onto the lipoyl domains of lipoate-dependent enzymes. Lipoyl-ACP can also act as a substrate although octanoyl-ACP is likely to be the physiological substrate.</text>
</comment>
<sequence length="227" mass="24406">MDAVKPDWRVYRLGLQPYQAVWDAMERHTAGRGEEAGADQLWLLQHHPVYTLGQAGKPEHVLLPGDIPVIRCNRGGQVTYHGPGQIVAYPLVDIRRLGIGVRELVHRIEQALIDTLARWGVAAERREGAPGVYVGAAKIAALGLRVKRGCSLHGLAFNIDMDLSPFHGINPCGFTGLAVTQMVELTGALALAEVEAELVRQLSVQLGLNPVPADGLPPALSPESASS</sequence>
<protein>
    <recommendedName>
        <fullName evidence="6 7">Octanoyltransferase</fullName>
        <ecNumber evidence="6 7">2.3.1.181</ecNumber>
    </recommendedName>
    <alternativeName>
        <fullName evidence="6">Lipoate-protein ligase B</fullName>
    </alternativeName>
    <alternativeName>
        <fullName evidence="6">Lipoyl/octanoyl transferase</fullName>
    </alternativeName>
    <alternativeName>
        <fullName evidence="6">Octanoyl-[acyl-carrier-protein]-protein N-octanoyltransferase</fullName>
    </alternativeName>
</protein>
<gene>
    <name evidence="6 12" type="primary">lipB</name>
    <name evidence="12" type="ORF">GCM10010960_07570</name>
</gene>
<dbReference type="CDD" id="cd16444">
    <property type="entry name" value="LipB"/>
    <property type="match status" value="1"/>
</dbReference>
<dbReference type="Proteomes" id="UP000632858">
    <property type="component" value="Unassembled WGS sequence"/>
</dbReference>
<dbReference type="SUPFAM" id="SSF55681">
    <property type="entry name" value="Class II aaRS and biotin synthetases"/>
    <property type="match status" value="1"/>
</dbReference>
<evidence type="ECO:0000256" key="7">
    <source>
        <dbReference type="PIRNR" id="PIRNR016262"/>
    </source>
</evidence>
<feature type="domain" description="BPL/LPL catalytic" evidence="11">
    <location>
        <begin position="35"/>
        <end position="210"/>
    </location>
</feature>
<keyword evidence="13" id="KW-1185">Reference proteome</keyword>
<dbReference type="NCBIfam" id="TIGR00214">
    <property type="entry name" value="lipB"/>
    <property type="match status" value="1"/>
</dbReference>
<dbReference type="PROSITE" id="PS01313">
    <property type="entry name" value="LIPB"/>
    <property type="match status" value="1"/>
</dbReference>
<dbReference type="PIRSF" id="PIRSF016262">
    <property type="entry name" value="LPLase"/>
    <property type="match status" value="1"/>
</dbReference>
<evidence type="ECO:0000256" key="6">
    <source>
        <dbReference type="HAMAP-Rule" id="MF_00013"/>
    </source>
</evidence>
<dbReference type="PANTHER" id="PTHR10993:SF7">
    <property type="entry name" value="LIPOYLTRANSFERASE 2, MITOCHONDRIAL-RELATED"/>
    <property type="match status" value="1"/>
</dbReference>
<evidence type="ECO:0000256" key="9">
    <source>
        <dbReference type="PIRSR" id="PIRSR016262-2"/>
    </source>
</evidence>
<comment type="pathway">
    <text evidence="1 6 7">Protein modification; protein lipoylation via endogenous pathway; protein N(6)-(lipoyl)lysine from octanoyl-[acyl-carrier-protein]: step 1/2.</text>
</comment>
<evidence type="ECO:0000256" key="10">
    <source>
        <dbReference type="PIRSR" id="PIRSR016262-3"/>
    </source>
</evidence>
<keyword evidence="3 6" id="KW-0808">Transferase</keyword>
<organism evidence="12 13">
    <name type="scientific">Arenimonas maotaiensis</name>
    <dbReference type="NCBI Taxonomy" id="1446479"/>
    <lineage>
        <taxon>Bacteria</taxon>
        <taxon>Pseudomonadati</taxon>
        <taxon>Pseudomonadota</taxon>
        <taxon>Gammaproteobacteria</taxon>
        <taxon>Lysobacterales</taxon>
        <taxon>Lysobacteraceae</taxon>
        <taxon>Arenimonas</taxon>
    </lineage>
</organism>
<dbReference type="EC" id="2.3.1.181" evidence="6 7"/>
<evidence type="ECO:0000256" key="3">
    <source>
        <dbReference type="ARBA" id="ARBA00022679"/>
    </source>
</evidence>
<dbReference type="AlphaFoldDB" id="A0A917FKJ7"/>
<dbReference type="NCBIfam" id="NF010925">
    <property type="entry name" value="PRK14345.1"/>
    <property type="match status" value="1"/>
</dbReference>
<dbReference type="GO" id="GO:0005737">
    <property type="term" value="C:cytoplasm"/>
    <property type="evidence" value="ECO:0007669"/>
    <property type="project" value="UniProtKB-SubCell"/>
</dbReference>
<dbReference type="InterPro" id="IPR020605">
    <property type="entry name" value="Octanoyltransferase_CS"/>
</dbReference>
<dbReference type="Pfam" id="PF21948">
    <property type="entry name" value="LplA-B_cat"/>
    <property type="match status" value="1"/>
</dbReference>
<dbReference type="PROSITE" id="PS51733">
    <property type="entry name" value="BPL_LPL_CATALYTIC"/>
    <property type="match status" value="1"/>
</dbReference>
<evidence type="ECO:0000256" key="5">
    <source>
        <dbReference type="ARBA" id="ARBA00024732"/>
    </source>
</evidence>
<dbReference type="InterPro" id="IPR004143">
    <property type="entry name" value="BPL_LPL_catalytic"/>
</dbReference>
<dbReference type="InterPro" id="IPR000544">
    <property type="entry name" value="Octanoyltransferase"/>
</dbReference>
<comment type="miscellaneous">
    <text evidence="6">In the reaction, the free carboxyl group of octanoic acid is attached via an amide linkage to the epsilon-amino group of a specific lysine residue of lipoyl domains of lipoate-dependent enzymes.</text>
</comment>
<dbReference type="NCBIfam" id="NF010922">
    <property type="entry name" value="PRK14342.1"/>
    <property type="match status" value="1"/>
</dbReference>
<proteinExistence type="inferred from homology"/>
<dbReference type="Gene3D" id="3.30.930.10">
    <property type="entry name" value="Bira Bifunctional Protein, Domain 2"/>
    <property type="match status" value="1"/>
</dbReference>
<comment type="catalytic activity">
    <reaction evidence="6 7">
        <text>octanoyl-[ACP] + L-lysyl-[protein] = N(6)-octanoyl-L-lysyl-[protein] + holo-[ACP] + H(+)</text>
        <dbReference type="Rhea" id="RHEA:17665"/>
        <dbReference type="Rhea" id="RHEA-COMP:9636"/>
        <dbReference type="Rhea" id="RHEA-COMP:9685"/>
        <dbReference type="Rhea" id="RHEA-COMP:9752"/>
        <dbReference type="Rhea" id="RHEA-COMP:9928"/>
        <dbReference type="ChEBI" id="CHEBI:15378"/>
        <dbReference type="ChEBI" id="CHEBI:29969"/>
        <dbReference type="ChEBI" id="CHEBI:64479"/>
        <dbReference type="ChEBI" id="CHEBI:78463"/>
        <dbReference type="ChEBI" id="CHEBI:78809"/>
        <dbReference type="EC" id="2.3.1.181"/>
    </reaction>
</comment>
<evidence type="ECO:0000256" key="1">
    <source>
        <dbReference type="ARBA" id="ARBA00004821"/>
    </source>
</evidence>
<evidence type="ECO:0000256" key="4">
    <source>
        <dbReference type="ARBA" id="ARBA00023315"/>
    </source>
</evidence>
<name>A0A917FKJ7_9GAMM</name>
<dbReference type="InterPro" id="IPR045864">
    <property type="entry name" value="aa-tRNA-synth_II/BPL/LPL"/>
</dbReference>
<keyword evidence="2 6" id="KW-0963">Cytoplasm</keyword>
<evidence type="ECO:0000313" key="13">
    <source>
        <dbReference type="Proteomes" id="UP000632858"/>
    </source>
</evidence>
<dbReference type="GO" id="GO:0009249">
    <property type="term" value="P:protein lipoylation"/>
    <property type="evidence" value="ECO:0007669"/>
    <property type="project" value="InterPro"/>
</dbReference>
<dbReference type="RefSeq" id="WP_188447896.1">
    <property type="nucleotide sequence ID" value="NZ_BMFO01000001.1"/>
</dbReference>
<evidence type="ECO:0000313" key="12">
    <source>
        <dbReference type="EMBL" id="GGF88153.1"/>
    </source>
</evidence>
<accession>A0A917FKJ7</accession>
<comment type="similarity">
    <text evidence="6 7">Belongs to the LipB family.</text>
</comment>
<evidence type="ECO:0000256" key="2">
    <source>
        <dbReference type="ARBA" id="ARBA00022490"/>
    </source>
</evidence>
<feature type="binding site" evidence="6 9">
    <location>
        <begin position="154"/>
        <end position="156"/>
    </location>
    <ligand>
        <name>substrate</name>
    </ligand>
</feature>
<reference evidence="12" key="2">
    <citation type="submission" date="2020-09" db="EMBL/GenBank/DDBJ databases">
        <authorList>
            <person name="Sun Q."/>
            <person name="Zhou Y."/>
        </authorList>
    </citation>
    <scope>NUCLEOTIDE SEQUENCE</scope>
    <source>
        <strain evidence="12">CGMCC 1.12726</strain>
    </source>
</reference>
<feature type="active site" description="Acyl-thioester intermediate" evidence="6 8">
    <location>
        <position position="172"/>
    </location>
</feature>
<dbReference type="HAMAP" id="MF_00013">
    <property type="entry name" value="LipB"/>
    <property type="match status" value="1"/>
</dbReference>
<dbReference type="GO" id="GO:0033819">
    <property type="term" value="F:lipoyl(octanoyl) transferase activity"/>
    <property type="evidence" value="ECO:0007669"/>
    <property type="project" value="UniProtKB-EC"/>
</dbReference>
<dbReference type="FunFam" id="3.30.930.10:FF:000020">
    <property type="entry name" value="Octanoyltransferase"/>
    <property type="match status" value="1"/>
</dbReference>
<feature type="binding site" evidence="6 9">
    <location>
        <begin position="141"/>
        <end position="143"/>
    </location>
    <ligand>
        <name>substrate</name>
    </ligand>
</feature>
<feature type="site" description="Lowers pKa of active site Cys" evidence="6 10">
    <location>
        <position position="138"/>
    </location>
</feature>
<comment type="caution">
    <text evidence="12">The sequence shown here is derived from an EMBL/GenBank/DDBJ whole genome shotgun (WGS) entry which is preliminary data.</text>
</comment>
<reference evidence="12" key="1">
    <citation type="journal article" date="2014" name="Int. J. Syst. Evol. Microbiol.">
        <title>Complete genome sequence of Corynebacterium casei LMG S-19264T (=DSM 44701T), isolated from a smear-ripened cheese.</title>
        <authorList>
            <consortium name="US DOE Joint Genome Institute (JGI-PGF)"/>
            <person name="Walter F."/>
            <person name="Albersmeier A."/>
            <person name="Kalinowski J."/>
            <person name="Ruckert C."/>
        </authorList>
    </citation>
    <scope>NUCLEOTIDE SEQUENCE</scope>
    <source>
        <strain evidence="12">CGMCC 1.12726</strain>
    </source>
</reference>
<dbReference type="PANTHER" id="PTHR10993">
    <property type="entry name" value="OCTANOYLTRANSFERASE"/>
    <property type="match status" value="1"/>
</dbReference>
<evidence type="ECO:0000256" key="8">
    <source>
        <dbReference type="PIRSR" id="PIRSR016262-1"/>
    </source>
</evidence>